<feature type="compositionally biased region" description="Polar residues" evidence="1">
    <location>
        <begin position="1"/>
        <end position="10"/>
    </location>
</feature>
<gene>
    <name evidence="2" type="ORF">PPERSA_06078</name>
</gene>
<keyword evidence="3" id="KW-1185">Reference proteome</keyword>
<name>A0A0V0QVG3_PSEPJ</name>
<dbReference type="GO" id="GO:0005634">
    <property type="term" value="C:nucleus"/>
    <property type="evidence" value="ECO:0007669"/>
    <property type="project" value="TreeGrafter"/>
</dbReference>
<dbReference type="InterPro" id="IPR011107">
    <property type="entry name" value="PPI_Ypi1"/>
</dbReference>
<evidence type="ECO:0008006" key="4">
    <source>
        <dbReference type="Google" id="ProtNLM"/>
    </source>
</evidence>
<organism evidence="2 3">
    <name type="scientific">Pseudocohnilembus persalinus</name>
    <name type="common">Ciliate</name>
    <dbReference type="NCBI Taxonomy" id="266149"/>
    <lineage>
        <taxon>Eukaryota</taxon>
        <taxon>Sar</taxon>
        <taxon>Alveolata</taxon>
        <taxon>Ciliophora</taxon>
        <taxon>Intramacronucleata</taxon>
        <taxon>Oligohymenophorea</taxon>
        <taxon>Scuticociliatia</taxon>
        <taxon>Philasterida</taxon>
        <taxon>Pseudocohnilembidae</taxon>
        <taxon>Pseudocohnilembus</taxon>
    </lineage>
</organism>
<dbReference type="OMA" id="CIFHKAN"/>
<evidence type="ECO:0000256" key="1">
    <source>
        <dbReference type="SAM" id="MobiDB-lite"/>
    </source>
</evidence>
<feature type="region of interest" description="Disordered" evidence="1">
    <location>
        <begin position="79"/>
        <end position="129"/>
    </location>
</feature>
<dbReference type="InParanoid" id="A0A0V0QVG3"/>
<dbReference type="Proteomes" id="UP000054937">
    <property type="component" value="Unassembled WGS sequence"/>
</dbReference>
<feature type="region of interest" description="Disordered" evidence="1">
    <location>
        <begin position="1"/>
        <end position="60"/>
    </location>
</feature>
<protein>
    <recommendedName>
        <fullName evidence="4">Type 1 phosphatases regulator</fullName>
    </recommendedName>
</protein>
<sequence length="129" mass="15233">MNDRTVTQDLQQQQQPQNNQFSLILRNQNAQQEEQKKQQEQKKPQKKDMKLQWAEDTIDNEDMGKLKSKVCCIFHKANGESSDTCTSDDEANEYDRDRISKKKHKENCSKHKGCQHNKNNNNKNIQQKQ</sequence>
<proteinExistence type="predicted"/>
<dbReference type="OrthoDB" id="312924at2759"/>
<dbReference type="GO" id="GO:0004865">
    <property type="term" value="F:protein serine/threonine phosphatase inhibitor activity"/>
    <property type="evidence" value="ECO:0007669"/>
    <property type="project" value="InterPro"/>
</dbReference>
<dbReference type="AlphaFoldDB" id="A0A0V0QVG3"/>
<feature type="compositionally biased region" description="Basic and acidic residues" evidence="1">
    <location>
        <begin position="33"/>
        <end position="50"/>
    </location>
</feature>
<evidence type="ECO:0000313" key="2">
    <source>
        <dbReference type="EMBL" id="KRX06196.1"/>
    </source>
</evidence>
<accession>A0A0V0QVG3</accession>
<dbReference type="PANTHER" id="PTHR20835">
    <property type="entry name" value="E3 UBIQUITIN-PROTEIN LIGASE PPP1R11-RELATED"/>
    <property type="match status" value="1"/>
</dbReference>
<dbReference type="GO" id="GO:0008157">
    <property type="term" value="F:protein phosphatase 1 binding"/>
    <property type="evidence" value="ECO:0007669"/>
    <property type="project" value="TreeGrafter"/>
</dbReference>
<dbReference type="Pfam" id="PF07491">
    <property type="entry name" value="PPI_Ypi1"/>
    <property type="match status" value="1"/>
</dbReference>
<feature type="compositionally biased region" description="Polar residues" evidence="1">
    <location>
        <begin position="21"/>
        <end position="30"/>
    </location>
</feature>
<dbReference type="EMBL" id="LDAU01000098">
    <property type="protein sequence ID" value="KRX06196.1"/>
    <property type="molecule type" value="Genomic_DNA"/>
</dbReference>
<evidence type="ECO:0000313" key="3">
    <source>
        <dbReference type="Proteomes" id="UP000054937"/>
    </source>
</evidence>
<reference evidence="2 3" key="1">
    <citation type="journal article" date="2015" name="Sci. Rep.">
        <title>Genome of the facultative scuticociliatosis pathogen Pseudocohnilembus persalinus provides insight into its virulence through horizontal gene transfer.</title>
        <authorList>
            <person name="Xiong J."/>
            <person name="Wang G."/>
            <person name="Cheng J."/>
            <person name="Tian M."/>
            <person name="Pan X."/>
            <person name="Warren A."/>
            <person name="Jiang C."/>
            <person name="Yuan D."/>
            <person name="Miao W."/>
        </authorList>
    </citation>
    <scope>NUCLEOTIDE SEQUENCE [LARGE SCALE GENOMIC DNA]</scope>
    <source>
        <strain evidence="2">36N120E</strain>
    </source>
</reference>
<feature type="compositionally biased region" description="Basic residues" evidence="1">
    <location>
        <begin position="99"/>
        <end position="115"/>
    </location>
</feature>
<feature type="compositionally biased region" description="Low complexity" evidence="1">
    <location>
        <begin position="11"/>
        <end position="20"/>
    </location>
</feature>
<dbReference type="PANTHER" id="PTHR20835:SF0">
    <property type="entry name" value="E3 UBIQUITIN-PROTEIN LIGASE PPP1R11"/>
    <property type="match status" value="1"/>
</dbReference>
<comment type="caution">
    <text evidence="2">The sequence shown here is derived from an EMBL/GenBank/DDBJ whole genome shotgun (WGS) entry which is preliminary data.</text>
</comment>
<feature type="compositionally biased region" description="Low complexity" evidence="1">
    <location>
        <begin position="117"/>
        <end position="129"/>
    </location>
</feature>